<keyword evidence="3" id="KW-0812">Transmembrane</keyword>
<protein>
    <recommendedName>
        <fullName evidence="4">DUF5941 domain-containing protein</fullName>
    </recommendedName>
</protein>
<feature type="transmembrane region" description="Helical" evidence="3">
    <location>
        <begin position="483"/>
        <end position="505"/>
    </location>
</feature>
<feature type="transmembrane region" description="Helical" evidence="3">
    <location>
        <begin position="548"/>
        <end position="575"/>
    </location>
</feature>
<evidence type="ECO:0000313" key="5">
    <source>
        <dbReference type="EMBL" id="MBA8793545.1"/>
    </source>
</evidence>
<evidence type="ECO:0000256" key="3">
    <source>
        <dbReference type="SAM" id="Phobius"/>
    </source>
</evidence>
<dbReference type="InterPro" id="IPR043130">
    <property type="entry name" value="CDP-OH_PTrfase_TM_dom"/>
</dbReference>
<feature type="transmembrane region" description="Helical" evidence="3">
    <location>
        <begin position="656"/>
        <end position="679"/>
    </location>
</feature>
<gene>
    <name evidence="5" type="ORF">FHX74_001150</name>
</gene>
<evidence type="ECO:0000256" key="1">
    <source>
        <dbReference type="ARBA" id="ARBA00022679"/>
    </source>
</evidence>
<dbReference type="RefSeq" id="WP_182559151.1">
    <property type="nucleotide sequence ID" value="NZ_JACGWT010000002.1"/>
</dbReference>
<dbReference type="GO" id="GO:0016780">
    <property type="term" value="F:phosphotransferase activity, for other substituted phosphate groups"/>
    <property type="evidence" value="ECO:0007669"/>
    <property type="project" value="InterPro"/>
</dbReference>
<dbReference type="GO" id="GO:0016020">
    <property type="term" value="C:membrane"/>
    <property type="evidence" value="ECO:0007669"/>
    <property type="project" value="InterPro"/>
</dbReference>
<dbReference type="GO" id="GO:0008654">
    <property type="term" value="P:phospholipid biosynthetic process"/>
    <property type="evidence" value="ECO:0007669"/>
    <property type="project" value="InterPro"/>
</dbReference>
<evidence type="ECO:0000259" key="4">
    <source>
        <dbReference type="Pfam" id="PF19365"/>
    </source>
</evidence>
<dbReference type="Pfam" id="PF19365">
    <property type="entry name" value="DUF5941"/>
    <property type="match status" value="1"/>
</dbReference>
<dbReference type="Pfam" id="PF01066">
    <property type="entry name" value="CDP-OH_P_transf"/>
    <property type="match status" value="1"/>
</dbReference>
<dbReference type="EMBL" id="JACGWT010000002">
    <property type="protein sequence ID" value="MBA8793545.1"/>
    <property type="molecule type" value="Genomic_DNA"/>
</dbReference>
<reference evidence="5 6" key="1">
    <citation type="submission" date="2020-07" db="EMBL/GenBank/DDBJ databases">
        <title>Sequencing the genomes of 1000 actinobacteria strains.</title>
        <authorList>
            <person name="Klenk H.-P."/>
        </authorList>
    </citation>
    <scope>NUCLEOTIDE SEQUENCE [LARGE SCALE GENOMIC DNA]</scope>
    <source>
        <strain evidence="5 6">DSM 100723</strain>
    </source>
</reference>
<comment type="caution">
    <text evidence="5">The sequence shown here is derived from an EMBL/GenBank/DDBJ whole genome shotgun (WGS) entry which is preliminary data.</text>
</comment>
<dbReference type="InterPro" id="IPR048254">
    <property type="entry name" value="CDP_ALCOHOL_P_TRANSF_CS"/>
</dbReference>
<dbReference type="PROSITE" id="PS00379">
    <property type="entry name" value="CDP_ALCOHOL_P_TRANSF"/>
    <property type="match status" value="1"/>
</dbReference>
<sequence length="719" mass="74354">MPEAAETSARAVHGLSAGADVAVLLGPGSRMPTADLAAALAAGAPGCRIVPVPVPETVPEAVPGPTDGRDAGGVPTGAVGSASPWLVLSRAASASPDRPLFVLDGTVSFADPPLPSLLDLLDRPGAGTETLLVAPGDPEAPPVGLAGLPAATPARVGADGRLVESSGSPRHRVGDPNRAVVGALRVDPADRAEAARLWGATEAALPADPTSATDPGATDPGATFDLALLTLVRGGLPVGARAYGYYRWRRGIAGQTGAAGTGWRQRLRTASRGGDGLYSTAVVRRLSRHGTAVALGLGWSPNLVTAASLLIGLLAAALVYTGAWWAWVLAAVLLQVALVVDCMDGEIARFTRRFSNLGGWLDGVGDRVKEYAVFAAVAAVAVRDGHPDGWLWAAIALVLVTGRHLEDHSYADKLAPGRLSRPERLGLDVVDDSRAAAGARTGLTGRPDRRARTVFWAKKVVHLPIAERYLLLSLLLLTRQPLWVLAVAVVGNALALLWALGGRVLRELRRPSRDLGPELAAVGPLDAQLDLGLSVRLLQRVWRWRGPFLPGVVALLALWLGVIACVCAGLGWLALVGAVVGVPLLAATAQPPVRHRFGWLLPPLLWAGEAAVVAALLAHGRLGGAVFGFLAVVAYRRYDLIYGLRLRTRATAALDPLAGLGVEGRVLLVALLVLLVAPAGGGPTAPAPSGLVTGLVFGMVLVGLPAALASVREWRSAGR</sequence>
<accession>A0A7W3P561</accession>
<keyword evidence="3" id="KW-0472">Membrane</keyword>
<keyword evidence="6" id="KW-1185">Reference proteome</keyword>
<feature type="transmembrane region" description="Helical" evidence="3">
    <location>
        <begin position="691"/>
        <end position="711"/>
    </location>
</feature>
<keyword evidence="1 2" id="KW-0808">Transferase</keyword>
<name>A0A7W3P561_9ACTN</name>
<dbReference type="Gene3D" id="1.20.120.1760">
    <property type="match status" value="1"/>
</dbReference>
<evidence type="ECO:0000313" key="6">
    <source>
        <dbReference type="Proteomes" id="UP000523079"/>
    </source>
</evidence>
<dbReference type="Proteomes" id="UP000523079">
    <property type="component" value="Unassembled WGS sequence"/>
</dbReference>
<feature type="transmembrane region" description="Helical" evidence="3">
    <location>
        <begin position="610"/>
        <end position="635"/>
    </location>
</feature>
<dbReference type="InterPro" id="IPR045985">
    <property type="entry name" value="DUF5941"/>
</dbReference>
<dbReference type="AlphaFoldDB" id="A0A7W3P561"/>
<feature type="transmembrane region" description="Helical" evidence="3">
    <location>
        <begin position="293"/>
        <end position="318"/>
    </location>
</feature>
<proteinExistence type="inferred from homology"/>
<dbReference type="InterPro" id="IPR000462">
    <property type="entry name" value="CDP-OH_P_trans"/>
</dbReference>
<feature type="domain" description="DUF5941" evidence="4">
    <location>
        <begin position="527"/>
        <end position="714"/>
    </location>
</feature>
<organism evidence="5 6">
    <name type="scientific">Microlunatus kandeliicorticis</name>
    <dbReference type="NCBI Taxonomy" id="1759536"/>
    <lineage>
        <taxon>Bacteria</taxon>
        <taxon>Bacillati</taxon>
        <taxon>Actinomycetota</taxon>
        <taxon>Actinomycetes</taxon>
        <taxon>Propionibacteriales</taxon>
        <taxon>Propionibacteriaceae</taxon>
        <taxon>Microlunatus</taxon>
    </lineage>
</organism>
<feature type="transmembrane region" description="Helical" evidence="3">
    <location>
        <begin position="324"/>
        <end position="343"/>
    </location>
</feature>
<evidence type="ECO:0000256" key="2">
    <source>
        <dbReference type="RuleBase" id="RU003750"/>
    </source>
</evidence>
<keyword evidence="3" id="KW-1133">Transmembrane helix</keyword>
<comment type="similarity">
    <text evidence="2">Belongs to the CDP-alcohol phosphatidyltransferase class-I family.</text>
</comment>